<dbReference type="AlphaFoldDB" id="A0A1T5M4D0"/>
<dbReference type="Gene3D" id="1.10.10.10">
    <property type="entry name" value="Winged helix-like DNA-binding domain superfamily/Winged helix DNA-binding domain"/>
    <property type="match status" value="1"/>
</dbReference>
<name>A0A1T5M4D0_9FIRM</name>
<dbReference type="GO" id="GO:0006508">
    <property type="term" value="P:proteolysis"/>
    <property type="evidence" value="ECO:0007669"/>
    <property type="project" value="InterPro"/>
</dbReference>
<gene>
    <name evidence="2" type="ORF">SAMN02194393_03797</name>
</gene>
<dbReference type="STRING" id="36842.SAMN02194393_03797"/>
<dbReference type="Pfam" id="PF01726">
    <property type="entry name" value="LexA_DNA_bind"/>
    <property type="match status" value="1"/>
</dbReference>
<keyword evidence="3" id="KW-1185">Reference proteome</keyword>
<organism evidence="2 3">
    <name type="scientific">Maledivibacter halophilus</name>
    <dbReference type="NCBI Taxonomy" id="36842"/>
    <lineage>
        <taxon>Bacteria</taxon>
        <taxon>Bacillati</taxon>
        <taxon>Bacillota</taxon>
        <taxon>Clostridia</taxon>
        <taxon>Peptostreptococcales</taxon>
        <taxon>Caminicellaceae</taxon>
        <taxon>Maledivibacter</taxon>
    </lineage>
</organism>
<dbReference type="OrthoDB" id="2187688at2"/>
<proteinExistence type="predicted"/>
<accession>A0A1T5M4D0</accession>
<dbReference type="Proteomes" id="UP000190285">
    <property type="component" value="Unassembled WGS sequence"/>
</dbReference>
<reference evidence="3" key="1">
    <citation type="submission" date="2017-02" db="EMBL/GenBank/DDBJ databases">
        <authorList>
            <person name="Varghese N."/>
            <person name="Submissions S."/>
        </authorList>
    </citation>
    <scope>NUCLEOTIDE SEQUENCE [LARGE SCALE GENOMIC DNA]</scope>
    <source>
        <strain evidence="3">M1</strain>
    </source>
</reference>
<evidence type="ECO:0000313" key="2">
    <source>
        <dbReference type="EMBL" id="SKC83003.1"/>
    </source>
</evidence>
<sequence>MKLNDCHVNLYKAIKEYHTDNGYSPTVRELKDMCNYKSTSTVHGHLKVLEKAGYIEIGKRKSRSIKLL</sequence>
<dbReference type="EMBL" id="FUZT01000010">
    <property type="protein sequence ID" value="SKC83003.1"/>
    <property type="molecule type" value="Genomic_DNA"/>
</dbReference>
<evidence type="ECO:0000313" key="3">
    <source>
        <dbReference type="Proteomes" id="UP000190285"/>
    </source>
</evidence>
<dbReference type="InterPro" id="IPR036388">
    <property type="entry name" value="WH-like_DNA-bd_sf"/>
</dbReference>
<dbReference type="RefSeq" id="WP_079493773.1">
    <property type="nucleotide sequence ID" value="NZ_FUZT01000010.1"/>
</dbReference>
<feature type="domain" description="LexA repressor DNA-binding" evidence="1">
    <location>
        <begin position="9"/>
        <end position="63"/>
    </location>
</feature>
<dbReference type="InterPro" id="IPR006199">
    <property type="entry name" value="LexA_DNA-bd_dom"/>
</dbReference>
<dbReference type="GO" id="GO:0004252">
    <property type="term" value="F:serine-type endopeptidase activity"/>
    <property type="evidence" value="ECO:0007669"/>
    <property type="project" value="InterPro"/>
</dbReference>
<dbReference type="SUPFAM" id="SSF46785">
    <property type="entry name" value="Winged helix' DNA-binding domain"/>
    <property type="match status" value="1"/>
</dbReference>
<protein>
    <submittedName>
        <fullName evidence="2">Repressor LexA</fullName>
    </submittedName>
</protein>
<dbReference type="InterPro" id="IPR036390">
    <property type="entry name" value="WH_DNA-bd_sf"/>
</dbReference>
<evidence type="ECO:0000259" key="1">
    <source>
        <dbReference type="Pfam" id="PF01726"/>
    </source>
</evidence>